<dbReference type="SMART" id="SM00054">
    <property type="entry name" value="EFh"/>
    <property type="match status" value="2"/>
</dbReference>
<dbReference type="Gene3D" id="1.10.8.870">
    <property type="entry name" value="Alpha-glycerophosphate oxidase, cap domain"/>
    <property type="match status" value="1"/>
</dbReference>
<evidence type="ECO:0000256" key="12">
    <source>
        <dbReference type="ARBA" id="ARBA00023002"/>
    </source>
</evidence>
<comment type="subcellular location">
    <subcellularLocation>
        <location evidence="2">Mitochondrion</location>
    </subcellularLocation>
</comment>
<dbReference type="Pfam" id="PF13499">
    <property type="entry name" value="EF-hand_7"/>
    <property type="match status" value="1"/>
</dbReference>
<evidence type="ECO:0000256" key="2">
    <source>
        <dbReference type="ARBA" id="ARBA00004173"/>
    </source>
</evidence>
<organism evidence="16 17">
    <name type="scientific">Cylicocyclus nassatus</name>
    <name type="common">Nematode worm</name>
    <dbReference type="NCBI Taxonomy" id="53992"/>
    <lineage>
        <taxon>Eukaryota</taxon>
        <taxon>Metazoa</taxon>
        <taxon>Ecdysozoa</taxon>
        <taxon>Nematoda</taxon>
        <taxon>Chromadorea</taxon>
        <taxon>Rhabditida</taxon>
        <taxon>Rhabditina</taxon>
        <taxon>Rhabditomorpha</taxon>
        <taxon>Strongyloidea</taxon>
        <taxon>Strongylidae</taxon>
        <taxon>Cylicocyclus</taxon>
    </lineage>
</organism>
<dbReference type="PROSITE" id="PS50222">
    <property type="entry name" value="EF_HAND_2"/>
    <property type="match status" value="2"/>
</dbReference>
<proteinExistence type="inferred from homology"/>
<dbReference type="PANTHER" id="PTHR11985">
    <property type="entry name" value="GLYCEROL-3-PHOSPHATE DEHYDROGENASE"/>
    <property type="match status" value="1"/>
</dbReference>
<dbReference type="Gene3D" id="1.10.238.10">
    <property type="entry name" value="EF-hand"/>
    <property type="match status" value="1"/>
</dbReference>
<dbReference type="InterPro" id="IPR000447">
    <property type="entry name" value="G3P_DH_FAD-dep"/>
</dbReference>
<dbReference type="InterPro" id="IPR031656">
    <property type="entry name" value="DAO_C"/>
</dbReference>
<evidence type="ECO:0000256" key="8">
    <source>
        <dbReference type="ARBA" id="ARBA00022737"/>
    </source>
</evidence>
<dbReference type="SUPFAM" id="SSF51905">
    <property type="entry name" value="FAD/NAD(P)-binding domain"/>
    <property type="match status" value="1"/>
</dbReference>
<dbReference type="AlphaFoldDB" id="A0AA36GK24"/>
<keyword evidence="12 14" id="KW-0560">Oxidoreductase</keyword>
<dbReference type="InterPro" id="IPR011992">
    <property type="entry name" value="EF-hand-dom_pair"/>
</dbReference>
<evidence type="ECO:0000313" key="17">
    <source>
        <dbReference type="Proteomes" id="UP001176961"/>
    </source>
</evidence>
<comment type="pathway">
    <text evidence="3">Polyol metabolism; glycerol degradation.</text>
</comment>
<dbReference type="InterPro" id="IPR036188">
    <property type="entry name" value="FAD/NAD-bd_sf"/>
</dbReference>
<evidence type="ECO:0000256" key="3">
    <source>
        <dbReference type="ARBA" id="ARBA00004745"/>
    </source>
</evidence>
<dbReference type="GO" id="GO:0005509">
    <property type="term" value="F:calcium ion binding"/>
    <property type="evidence" value="ECO:0007669"/>
    <property type="project" value="InterPro"/>
</dbReference>
<dbReference type="PROSITE" id="PS00977">
    <property type="entry name" value="FAD_G3PDH_1"/>
    <property type="match status" value="1"/>
</dbReference>
<evidence type="ECO:0000256" key="1">
    <source>
        <dbReference type="ARBA" id="ARBA00001974"/>
    </source>
</evidence>
<keyword evidence="11" id="KW-0809">Transit peptide</keyword>
<dbReference type="InterPro" id="IPR002048">
    <property type="entry name" value="EF_hand_dom"/>
</dbReference>
<dbReference type="FunFam" id="1.10.8.870:FF:000001">
    <property type="entry name" value="Glycerol-3-phosphate dehydrogenase"/>
    <property type="match status" value="1"/>
</dbReference>
<keyword evidence="7" id="KW-0479">Metal-binding</keyword>
<evidence type="ECO:0000256" key="10">
    <source>
        <dbReference type="ARBA" id="ARBA00022837"/>
    </source>
</evidence>
<protein>
    <recommendedName>
        <fullName evidence="5 14">Glycerol-3-phosphate dehydrogenase</fullName>
        <ecNumber evidence="5 14">1.1.5.3</ecNumber>
    </recommendedName>
</protein>
<reference evidence="16" key="1">
    <citation type="submission" date="2023-07" db="EMBL/GenBank/DDBJ databases">
        <authorList>
            <consortium name="CYATHOMIX"/>
        </authorList>
    </citation>
    <scope>NUCLEOTIDE SEQUENCE</scope>
    <source>
        <strain evidence="16">N/A</strain>
    </source>
</reference>
<feature type="domain" description="EF-hand" evidence="15">
    <location>
        <begin position="658"/>
        <end position="693"/>
    </location>
</feature>
<dbReference type="PROSITE" id="PS00018">
    <property type="entry name" value="EF_HAND_1"/>
    <property type="match status" value="1"/>
</dbReference>
<keyword evidence="13" id="KW-0496">Mitochondrion</keyword>
<dbReference type="SUPFAM" id="SSF47473">
    <property type="entry name" value="EF-hand"/>
    <property type="match status" value="1"/>
</dbReference>
<feature type="domain" description="EF-hand" evidence="15">
    <location>
        <begin position="622"/>
        <end position="657"/>
    </location>
</feature>
<dbReference type="GO" id="GO:0006072">
    <property type="term" value="P:glycerol-3-phosphate metabolic process"/>
    <property type="evidence" value="ECO:0007669"/>
    <property type="project" value="UniProtKB-UniRule"/>
</dbReference>
<evidence type="ECO:0000256" key="4">
    <source>
        <dbReference type="ARBA" id="ARBA00007330"/>
    </source>
</evidence>
<evidence type="ECO:0000256" key="14">
    <source>
        <dbReference type="RuleBase" id="RU361217"/>
    </source>
</evidence>
<evidence type="ECO:0000256" key="9">
    <source>
        <dbReference type="ARBA" id="ARBA00022827"/>
    </source>
</evidence>
<dbReference type="SUPFAM" id="SSF54373">
    <property type="entry name" value="FAD-linked reductases, C-terminal domain"/>
    <property type="match status" value="1"/>
</dbReference>
<name>A0AA36GK24_CYLNA</name>
<evidence type="ECO:0000313" key="16">
    <source>
        <dbReference type="EMBL" id="CAJ0593798.1"/>
    </source>
</evidence>
<dbReference type="PRINTS" id="PR01001">
    <property type="entry name" value="FADG3PDH"/>
</dbReference>
<sequence>MFASRLAKAGTLVGLSAAALYSLDVTNETRFKRQMRAYFRTAHADLLTELNKRPPNALPTRKELLDCLKNGEEYDVLVIGGGATGAGVALDAQTRGLKTALVELDDFASGTSSRSTKLIHGGVRYLQAAIMKADLEQYRMVKEALFERANLLEIAPHLSAPLPIMLPIYKLWQVPYYWAGIKAYDFVSGKRVLKSSFFISKSNAMERFPMLKTDSLKGALIYYDGTHNDARMNLAIVLSAIRHGAKCVNHTKVERLLKNENGKVIGAHLRDTLTGAEWDVKAKAVVNATGPSTDKIRVMADPETKPICVPSSGVHIVLPGYYSPSNTGLLDPDTSDGRVIFFLPWERMTIAGTTDAPSEVTLSPIPKDSDVEFILQEIRGYLSKDVSIRRGDVMSSWAGLRPLVRDPNKKDTKSLARNHIIEVSESGLITIAGGKWTTYRHMAEETVDACVKAHKLKPTNGCVTAGLMLEGGHEYNPLMYIHLVQDYGLEVDVAQHLANTYGDRAFVVARMCKITGKRWPIIGNRLHQEFPYLDAEVRYAVREYACTAVDVIARRTRLAFLNTYAAHEVLPEVVRIMAEELGWSSAEQRAQLDRARQFIDLEMGQLAKQNAVSNVSLNLTKEEMQAAKDRFNMLDKDGKGHITVNDLRRHFREHNQKIDERVLHELLNEVDLNKNGEIEISEFYQLYSGLKGGQISANRLVRYLDVTEIPDTPSVTRSGGGV</sequence>
<keyword evidence="10" id="KW-0106">Calcium</keyword>
<keyword evidence="8" id="KW-0677">Repeat</keyword>
<dbReference type="Pfam" id="PF16901">
    <property type="entry name" value="DAO_C"/>
    <property type="match status" value="1"/>
</dbReference>
<comment type="catalytic activity">
    <reaction evidence="14">
        <text>a quinone + sn-glycerol 3-phosphate = dihydroxyacetone phosphate + a quinol</text>
        <dbReference type="Rhea" id="RHEA:18977"/>
        <dbReference type="ChEBI" id="CHEBI:24646"/>
        <dbReference type="ChEBI" id="CHEBI:57597"/>
        <dbReference type="ChEBI" id="CHEBI:57642"/>
        <dbReference type="ChEBI" id="CHEBI:132124"/>
        <dbReference type="EC" id="1.1.5.3"/>
    </reaction>
</comment>
<evidence type="ECO:0000256" key="11">
    <source>
        <dbReference type="ARBA" id="ARBA00022946"/>
    </source>
</evidence>
<evidence type="ECO:0000256" key="5">
    <source>
        <dbReference type="ARBA" id="ARBA00013029"/>
    </source>
</evidence>
<dbReference type="Gene3D" id="3.30.9.10">
    <property type="entry name" value="D-Amino Acid Oxidase, subunit A, domain 2"/>
    <property type="match status" value="1"/>
</dbReference>
<evidence type="ECO:0000256" key="13">
    <source>
        <dbReference type="ARBA" id="ARBA00023128"/>
    </source>
</evidence>
<evidence type="ECO:0000256" key="7">
    <source>
        <dbReference type="ARBA" id="ARBA00022723"/>
    </source>
</evidence>
<comment type="cofactor">
    <cofactor evidence="1 14">
        <name>FAD</name>
        <dbReference type="ChEBI" id="CHEBI:57692"/>
    </cofactor>
</comment>
<keyword evidence="17" id="KW-1185">Reference proteome</keyword>
<dbReference type="InterPro" id="IPR006076">
    <property type="entry name" value="FAD-dep_OxRdtase"/>
</dbReference>
<dbReference type="InterPro" id="IPR018247">
    <property type="entry name" value="EF_Hand_1_Ca_BS"/>
</dbReference>
<dbReference type="GO" id="GO:0005739">
    <property type="term" value="C:mitochondrion"/>
    <property type="evidence" value="ECO:0007669"/>
    <property type="project" value="UniProtKB-SubCell"/>
</dbReference>
<comment type="caution">
    <text evidence="16">The sequence shown here is derived from an EMBL/GenBank/DDBJ whole genome shotgun (WGS) entry which is preliminary data.</text>
</comment>
<dbReference type="GO" id="GO:0004368">
    <property type="term" value="F:glycerol-3-phosphate dehydrogenase (quinone) activity"/>
    <property type="evidence" value="ECO:0007669"/>
    <property type="project" value="UniProtKB-EC"/>
</dbReference>
<evidence type="ECO:0000256" key="6">
    <source>
        <dbReference type="ARBA" id="ARBA00022630"/>
    </source>
</evidence>
<dbReference type="PROSITE" id="PS00978">
    <property type="entry name" value="FAD_G3PDH_2"/>
    <property type="match status" value="1"/>
</dbReference>
<dbReference type="CDD" id="cd00051">
    <property type="entry name" value="EFh"/>
    <property type="match status" value="1"/>
</dbReference>
<evidence type="ECO:0000259" key="15">
    <source>
        <dbReference type="PROSITE" id="PS50222"/>
    </source>
</evidence>
<dbReference type="Proteomes" id="UP001176961">
    <property type="component" value="Unassembled WGS sequence"/>
</dbReference>
<accession>A0AA36GK24</accession>
<keyword evidence="6 14" id="KW-0285">Flavoprotein</keyword>
<dbReference type="InterPro" id="IPR038299">
    <property type="entry name" value="DAO_C_sf"/>
</dbReference>
<gene>
    <name evidence="16" type="ORF">CYNAS_LOCUS5781</name>
</gene>
<dbReference type="PANTHER" id="PTHR11985:SF15">
    <property type="entry name" value="GLYCEROL-3-PHOSPHATE DEHYDROGENASE, MITOCHONDRIAL"/>
    <property type="match status" value="1"/>
</dbReference>
<dbReference type="Gene3D" id="3.50.50.60">
    <property type="entry name" value="FAD/NAD(P)-binding domain"/>
    <property type="match status" value="1"/>
</dbReference>
<comment type="similarity">
    <text evidence="4 14">Belongs to the FAD-dependent glycerol-3-phosphate dehydrogenase family.</text>
</comment>
<dbReference type="EMBL" id="CATQJL010000112">
    <property type="protein sequence ID" value="CAJ0593798.1"/>
    <property type="molecule type" value="Genomic_DNA"/>
</dbReference>
<dbReference type="EC" id="1.1.5.3" evidence="5 14"/>
<keyword evidence="9" id="KW-0274">FAD</keyword>
<dbReference type="Pfam" id="PF01266">
    <property type="entry name" value="DAO"/>
    <property type="match status" value="1"/>
</dbReference>